<dbReference type="EMBL" id="GU071099">
    <property type="protein sequence ID" value="ADO98618.1"/>
    <property type="molecule type" value="Genomic_DNA"/>
</dbReference>
<sequence length="94" mass="11075">MGRQKLKGVRVFKEKCTPDDAKDKSLPYTAYLVEYKVDDKPAFDIAIASKAVDLFDYYYDLYKKNFVKFTQSEGRINPKLWNDPTQKKGKRNKR</sequence>
<dbReference type="Proteomes" id="UP000006528">
    <property type="component" value="Segment"/>
</dbReference>
<dbReference type="OrthoDB" id="24279at10239"/>
<evidence type="ECO:0000313" key="2">
    <source>
        <dbReference type="Proteomes" id="UP000006528"/>
    </source>
</evidence>
<name>E3SMC0_9CAUD</name>
<evidence type="ECO:0000313" key="1">
    <source>
        <dbReference type="EMBL" id="ADO98618.1"/>
    </source>
</evidence>
<gene>
    <name evidence="1" type="ORF">PRSM4_236</name>
</gene>
<protein>
    <submittedName>
        <fullName evidence="1">Uncharacterized protein</fullName>
    </submittedName>
</protein>
<reference evidence="1 2" key="1">
    <citation type="journal article" date="2010" name="Environ. Microbiol.">
        <title>Genomic analysis of oceanic cyanobacterial myoviruses compared with T4-like myoviruses from diverse hosts and environments.</title>
        <authorList>
            <person name="Sullivan M.B."/>
            <person name="Huang K.H."/>
            <person name="Ignacio-Espinoza J.C."/>
            <person name="Berlin A.M."/>
            <person name="Kelly L."/>
            <person name="Weigele P.R."/>
            <person name="DeFrancesco A.S."/>
            <person name="Kern S.E."/>
            <person name="Thompson L.R."/>
            <person name="Young S."/>
            <person name="Yandava C."/>
            <person name="Fu R."/>
            <person name="Krastins B."/>
            <person name="Chase M."/>
            <person name="Sarracino D."/>
            <person name="Osburne M.S."/>
            <person name="Henn M.R."/>
            <person name="Chisholm S.W."/>
        </authorList>
    </citation>
    <scope>NUCLEOTIDE SEQUENCE [LARGE SCALE GENOMIC DNA]</scope>
    <source>
        <strain evidence="1">9303-10a</strain>
    </source>
</reference>
<organism evidence="1 2">
    <name type="scientific">Prochlorococcus phage P-RSM4</name>
    <dbReference type="NCBI Taxonomy" id="444862"/>
    <lineage>
        <taxon>Viruses</taxon>
        <taxon>Duplodnaviria</taxon>
        <taxon>Heunggongvirae</taxon>
        <taxon>Uroviricota</taxon>
        <taxon>Caudoviricetes</taxon>
        <taxon>Pantevenvirales</taxon>
        <taxon>Kyanoviridae</taxon>
        <taxon>Thaumasvirus</taxon>
        <taxon>Thaumasvirus stim4</taxon>
    </lineage>
</organism>
<proteinExistence type="predicted"/>
<dbReference type="RefSeq" id="YP_004323363.1">
    <property type="nucleotide sequence ID" value="NC_015283.1"/>
</dbReference>
<accession>E3SMC0</accession>
<dbReference type="GeneID" id="10327861"/>
<dbReference type="KEGG" id="vg:10327861"/>